<dbReference type="EMBL" id="JADFTS010000006">
    <property type="protein sequence ID" value="KAF9602998.1"/>
    <property type="molecule type" value="Genomic_DNA"/>
</dbReference>
<dbReference type="Proteomes" id="UP000631114">
    <property type="component" value="Unassembled WGS sequence"/>
</dbReference>
<name>A0A835HTL5_9MAGN</name>
<protein>
    <submittedName>
        <fullName evidence="1">Uncharacterized protein</fullName>
    </submittedName>
</protein>
<gene>
    <name evidence="1" type="ORF">IFM89_033296</name>
</gene>
<sequence>MNLPVFPSEVWHLANLGVVSTQEKCLFVFVEAGCCRPIDRGPQWFFASNKVLVIRPSTSAVRTTGVNACTRRHI</sequence>
<evidence type="ECO:0000313" key="2">
    <source>
        <dbReference type="Proteomes" id="UP000631114"/>
    </source>
</evidence>
<proteinExistence type="predicted"/>
<evidence type="ECO:0000313" key="1">
    <source>
        <dbReference type="EMBL" id="KAF9602998.1"/>
    </source>
</evidence>
<comment type="caution">
    <text evidence="1">The sequence shown here is derived from an EMBL/GenBank/DDBJ whole genome shotgun (WGS) entry which is preliminary data.</text>
</comment>
<organism evidence="1 2">
    <name type="scientific">Coptis chinensis</name>
    <dbReference type="NCBI Taxonomy" id="261450"/>
    <lineage>
        <taxon>Eukaryota</taxon>
        <taxon>Viridiplantae</taxon>
        <taxon>Streptophyta</taxon>
        <taxon>Embryophyta</taxon>
        <taxon>Tracheophyta</taxon>
        <taxon>Spermatophyta</taxon>
        <taxon>Magnoliopsida</taxon>
        <taxon>Ranunculales</taxon>
        <taxon>Ranunculaceae</taxon>
        <taxon>Coptidoideae</taxon>
        <taxon>Coptis</taxon>
    </lineage>
</organism>
<reference evidence="1 2" key="1">
    <citation type="submission" date="2020-10" db="EMBL/GenBank/DDBJ databases">
        <title>The Coptis chinensis genome and diversification of protoberbering-type alkaloids.</title>
        <authorList>
            <person name="Wang B."/>
            <person name="Shu S."/>
            <person name="Song C."/>
            <person name="Liu Y."/>
        </authorList>
    </citation>
    <scope>NUCLEOTIDE SEQUENCE [LARGE SCALE GENOMIC DNA]</scope>
    <source>
        <strain evidence="1">HL-2020</strain>
        <tissue evidence="1">Leaf</tissue>
    </source>
</reference>
<dbReference type="AlphaFoldDB" id="A0A835HTL5"/>
<accession>A0A835HTL5</accession>
<keyword evidence="2" id="KW-1185">Reference proteome</keyword>